<dbReference type="PANTHER" id="PTHR31402">
    <property type="entry name" value="UPF0711 PROTEIN C18ORF21"/>
    <property type="match status" value="1"/>
</dbReference>
<reference evidence="3 4" key="1">
    <citation type="submission" date="2020-06" db="EMBL/GenBank/DDBJ databases">
        <authorList>
            <person name="Li R."/>
            <person name="Bekaert M."/>
        </authorList>
    </citation>
    <scope>NUCLEOTIDE SEQUENCE [LARGE SCALE GENOMIC DNA]</scope>
    <source>
        <strain evidence="4">wild</strain>
    </source>
</reference>
<proteinExistence type="inferred from homology"/>
<feature type="compositionally biased region" description="Basic residues" evidence="2">
    <location>
        <begin position="141"/>
        <end position="152"/>
    </location>
</feature>
<dbReference type="OrthoDB" id="6154194at2759"/>
<keyword evidence="4" id="KW-1185">Reference proteome</keyword>
<evidence type="ECO:0000256" key="1">
    <source>
        <dbReference type="ARBA" id="ARBA00006160"/>
    </source>
</evidence>
<dbReference type="PANTHER" id="PTHR31402:SF2">
    <property type="entry name" value="UPF0711 PROTEIN C18ORF21"/>
    <property type="match status" value="1"/>
</dbReference>
<sequence length="281" mass="32620">MWRRLQKEIDNETCQPTSRYLKYKIAEHQDLKVQDPMTACQICGSDYTPTQRRVRIKSKVKLNKKLGVLLRKYETDPNSLGKFQSNLVQTYLKSYNTLVVMCNVCKKKTKYPCLKRADLMQRKVKEEQSLQIKYIIEPEKKSKKKKRKKKKERDKVLDQKKPSLHSDTVNDIYRQEIRITSPQPGTSSHTHSKNSLKDATDQGTLSRLPDSRKSPAMTHTRQSLPQKPVIQGNKRTNNEQNSTKSAKKRKAKNINQQLNQILVNEKSESKSGNLMDFLSSL</sequence>
<protein>
    <submittedName>
        <fullName evidence="3">Uncharacterized protein</fullName>
    </submittedName>
</protein>
<comment type="similarity">
    <text evidence="1">Belongs to the UPF0711 family.</text>
</comment>
<gene>
    <name evidence="3" type="ORF">MCOR_19587</name>
</gene>
<organism evidence="3 4">
    <name type="scientific">Mytilus coruscus</name>
    <name type="common">Sea mussel</name>
    <dbReference type="NCBI Taxonomy" id="42192"/>
    <lineage>
        <taxon>Eukaryota</taxon>
        <taxon>Metazoa</taxon>
        <taxon>Spiralia</taxon>
        <taxon>Lophotrochozoa</taxon>
        <taxon>Mollusca</taxon>
        <taxon>Bivalvia</taxon>
        <taxon>Autobranchia</taxon>
        <taxon>Pteriomorphia</taxon>
        <taxon>Mytilida</taxon>
        <taxon>Mytiloidea</taxon>
        <taxon>Mytilidae</taxon>
        <taxon>Mytilinae</taxon>
        <taxon>Mytilus</taxon>
    </lineage>
</organism>
<evidence type="ECO:0000313" key="3">
    <source>
        <dbReference type="EMBL" id="CAC5383889.1"/>
    </source>
</evidence>
<feature type="region of interest" description="Disordered" evidence="2">
    <location>
        <begin position="138"/>
        <end position="254"/>
    </location>
</feature>
<dbReference type="Proteomes" id="UP000507470">
    <property type="component" value="Unassembled WGS sequence"/>
</dbReference>
<evidence type="ECO:0000256" key="2">
    <source>
        <dbReference type="SAM" id="MobiDB-lite"/>
    </source>
</evidence>
<feature type="compositionally biased region" description="Polar residues" evidence="2">
    <location>
        <begin position="178"/>
        <end position="189"/>
    </location>
</feature>
<evidence type="ECO:0000313" key="4">
    <source>
        <dbReference type="Proteomes" id="UP000507470"/>
    </source>
</evidence>
<dbReference type="EMBL" id="CACVKT020003457">
    <property type="protein sequence ID" value="CAC5383889.1"/>
    <property type="molecule type" value="Genomic_DNA"/>
</dbReference>
<dbReference type="Pfam" id="PF15719">
    <property type="entry name" value="Rmp24-like"/>
    <property type="match status" value="1"/>
</dbReference>
<feature type="compositionally biased region" description="Polar residues" evidence="2">
    <location>
        <begin position="233"/>
        <end position="244"/>
    </location>
</feature>
<dbReference type="AlphaFoldDB" id="A0A6J8BMG5"/>
<dbReference type="InterPro" id="IPR029779">
    <property type="entry name" value="Rmp24-like"/>
</dbReference>
<name>A0A6J8BMG5_MYTCO</name>
<accession>A0A6J8BMG5</accession>